<dbReference type="EMBL" id="NKXS01005081">
    <property type="protein sequence ID" value="PIN04594.1"/>
    <property type="molecule type" value="Genomic_DNA"/>
</dbReference>
<dbReference type="OrthoDB" id="912978at2759"/>
<reference evidence="3" key="1">
    <citation type="journal article" date="2018" name="Gigascience">
        <title>Genome assembly of the Pink Ipe (Handroanthus impetiginosus, Bignoniaceae), a highly valued, ecologically keystone Neotropical timber forest tree.</title>
        <authorList>
            <person name="Silva-Junior O.B."/>
            <person name="Grattapaglia D."/>
            <person name="Novaes E."/>
            <person name="Collevatti R.G."/>
        </authorList>
    </citation>
    <scope>NUCLEOTIDE SEQUENCE [LARGE SCALE GENOMIC DNA]</scope>
    <source>
        <strain evidence="3">cv. UFG-1</strain>
    </source>
</reference>
<accession>A0A2G9GH22</accession>
<evidence type="ECO:0000313" key="2">
    <source>
        <dbReference type="EMBL" id="PIN04594.1"/>
    </source>
</evidence>
<gene>
    <name evidence="2" type="ORF">CDL12_22871</name>
</gene>
<protein>
    <recommendedName>
        <fullName evidence="4">DUF4216 domain-containing protein</fullName>
    </recommendedName>
</protein>
<feature type="region of interest" description="Disordered" evidence="1">
    <location>
        <begin position="124"/>
        <end position="160"/>
    </location>
</feature>
<keyword evidence="3" id="KW-1185">Reference proteome</keyword>
<evidence type="ECO:0008006" key="4">
    <source>
        <dbReference type="Google" id="ProtNLM"/>
    </source>
</evidence>
<dbReference type="PANTHER" id="PTHR48258:SF4">
    <property type="entry name" value="DUF4216 DOMAIN-CONTAINING PROTEIN"/>
    <property type="match status" value="1"/>
</dbReference>
<feature type="compositionally biased region" description="Basic and acidic residues" evidence="1">
    <location>
        <begin position="124"/>
        <end position="133"/>
    </location>
</feature>
<evidence type="ECO:0000313" key="3">
    <source>
        <dbReference type="Proteomes" id="UP000231279"/>
    </source>
</evidence>
<proteinExistence type="predicted"/>
<dbReference type="AlphaFoldDB" id="A0A2G9GH22"/>
<feature type="compositionally biased region" description="Acidic residues" evidence="1">
    <location>
        <begin position="134"/>
        <end position="160"/>
    </location>
</feature>
<name>A0A2G9GH22_9LAMI</name>
<comment type="caution">
    <text evidence="2">The sequence shown here is derived from an EMBL/GenBank/DDBJ whole genome shotgun (WGS) entry which is preliminary data.</text>
</comment>
<sequence>MRWVKSYKGYFVNGFKFHAVDFGRNKSTMNSGVCVFGNLWNENEVDYYDLLEEVIELEYHVIARHDEHPKFNDESAFQENQTSTIQEVPITINLDQINILLDENSVKADVDIIEIQPVEMLARKDMEENKHESDEENAQEDDKEEIFEDFSSDDDTNCEY</sequence>
<dbReference type="PANTHER" id="PTHR48258">
    <property type="entry name" value="DUF4218 DOMAIN-CONTAINING PROTEIN-RELATED"/>
    <property type="match status" value="1"/>
</dbReference>
<organism evidence="2 3">
    <name type="scientific">Handroanthus impetiginosus</name>
    <dbReference type="NCBI Taxonomy" id="429701"/>
    <lineage>
        <taxon>Eukaryota</taxon>
        <taxon>Viridiplantae</taxon>
        <taxon>Streptophyta</taxon>
        <taxon>Embryophyta</taxon>
        <taxon>Tracheophyta</taxon>
        <taxon>Spermatophyta</taxon>
        <taxon>Magnoliopsida</taxon>
        <taxon>eudicotyledons</taxon>
        <taxon>Gunneridae</taxon>
        <taxon>Pentapetalae</taxon>
        <taxon>asterids</taxon>
        <taxon>lamiids</taxon>
        <taxon>Lamiales</taxon>
        <taxon>Bignoniaceae</taxon>
        <taxon>Crescentiina</taxon>
        <taxon>Tabebuia alliance</taxon>
        <taxon>Handroanthus</taxon>
    </lineage>
</organism>
<dbReference type="Proteomes" id="UP000231279">
    <property type="component" value="Unassembled WGS sequence"/>
</dbReference>
<evidence type="ECO:0000256" key="1">
    <source>
        <dbReference type="SAM" id="MobiDB-lite"/>
    </source>
</evidence>